<accession>A0AAX0K5Y2</accession>
<gene>
    <name evidence="2" type="ORF">BWR10_01980</name>
</gene>
<feature type="compositionally biased region" description="Basic and acidic residues" evidence="1">
    <location>
        <begin position="7"/>
        <end position="17"/>
    </location>
</feature>
<feature type="region of interest" description="Disordered" evidence="1">
    <location>
        <begin position="1"/>
        <end position="27"/>
    </location>
</feature>
<comment type="caution">
    <text evidence="2">The sequence shown here is derived from an EMBL/GenBank/DDBJ whole genome shotgun (WGS) entry which is preliminary data.</text>
</comment>
<evidence type="ECO:0000256" key="1">
    <source>
        <dbReference type="SAM" id="MobiDB-lite"/>
    </source>
</evidence>
<organism evidence="2 3">
    <name type="scientific">Lacticaseibacillus rhamnosus</name>
    <name type="common">Lactobacillus rhamnosus</name>
    <dbReference type="NCBI Taxonomy" id="47715"/>
    <lineage>
        <taxon>Bacteria</taxon>
        <taxon>Bacillati</taxon>
        <taxon>Bacillota</taxon>
        <taxon>Bacilli</taxon>
        <taxon>Lactobacillales</taxon>
        <taxon>Lactobacillaceae</taxon>
        <taxon>Lacticaseibacillus</taxon>
    </lineage>
</organism>
<sequence length="27" mass="3106">PGLKSIFETDFKRHSEPRLPSTAQINH</sequence>
<proteinExistence type="predicted"/>
<reference evidence="2 3" key="1">
    <citation type="submission" date="2017-01" db="EMBL/GenBank/DDBJ databases">
        <title>In silico prediction, in vitro antibacterial spectrum and physicochemical properties of a putative bacteriocin produced by Lactobacillus rhamnosus strain L156.4.</title>
        <authorList>
            <person name="Silveira A.M."/>
            <person name="Monteiro A.S."/>
            <person name="Santos V.L."/>
            <person name="Nicoli J.R."/>
            <person name="Azevedo V."/>
            <person name="Soares S.C."/>
            <person name="Castro-Oliveira L."/>
            <person name="Dias-Souza M.V."/>
            <person name="Nardi R.M."/>
        </authorList>
    </citation>
    <scope>NUCLEOTIDE SEQUENCE [LARGE SCALE GENOMIC DNA]</scope>
    <source>
        <strain evidence="2 3">L156.4</strain>
    </source>
</reference>
<evidence type="ECO:0000313" key="2">
    <source>
        <dbReference type="EMBL" id="ONN75770.1"/>
    </source>
</evidence>
<dbReference type="AlphaFoldDB" id="A0AAX0K5Y2"/>
<dbReference type="EMBL" id="MTJY01000012">
    <property type="protein sequence ID" value="ONN75770.1"/>
    <property type="molecule type" value="Genomic_DNA"/>
</dbReference>
<name>A0AAX0K5Y2_LACRH</name>
<evidence type="ECO:0000313" key="3">
    <source>
        <dbReference type="Proteomes" id="UP000189067"/>
    </source>
</evidence>
<dbReference type="Proteomes" id="UP000189067">
    <property type="component" value="Unassembled WGS sequence"/>
</dbReference>
<protein>
    <submittedName>
        <fullName evidence="2">Benzoate transporter</fullName>
    </submittedName>
</protein>
<feature type="non-terminal residue" evidence="2">
    <location>
        <position position="1"/>
    </location>
</feature>